<keyword evidence="4" id="KW-0675">Receptor</keyword>
<dbReference type="SUPFAM" id="SSF56935">
    <property type="entry name" value="Porins"/>
    <property type="match status" value="1"/>
</dbReference>
<evidence type="ECO:0000313" key="4">
    <source>
        <dbReference type="EMBL" id="MFC0080458.1"/>
    </source>
</evidence>
<comment type="caution">
    <text evidence="4">The sequence shown here is derived from an EMBL/GenBank/DDBJ whole genome shotgun (WGS) entry which is preliminary data.</text>
</comment>
<evidence type="ECO:0000313" key="5">
    <source>
        <dbReference type="Proteomes" id="UP001589734"/>
    </source>
</evidence>
<sequence>MKYFIVVLFLGMSLNAQNNHAHHDSIKNLEEVKVQSATKKKIETEMKMAVSVDEFLSSSDNISFIKRGAYAWEPLLNNMSTERSQVTIDGMHVFGACTDKMDPITSYVESNNLASIDIKSGQEGSLHGATVAGSIDLKRKSTSFSPEPKWKGVYQTGFEFNNKQFFNLGNVSYSTHKFVADGSISYRTADNYFDGNNDEVKHSQYNKFNTSLGLAYKTTDLSSVRVDAIFDVAKDVGFPALPMDLWLSRALITSASYKQLFEDGLFRVVDTKIYYNAIEHYMDDTTRPENLVHMDMPGWSTTYGLVSKANLKTNSYSSEISLNAYDNVSIAEMRMYPQDRSNRTMFAYSWPWVTTRFAGLAMNNSWDVSEKSQINLGGSLGVNYNYSKYVEFNWIFHPGASQEKTRFLPSLHASYQLNIDQFNFSVGTGYGHRAPSVSEGYGYYIYNSFDRYDYIGNPDLKNEISYEGNASAGFKNERLSIQGKINYFYIQNYIIGRILSMGSPMNYQSVGVKGYTSLDYARLLNMSMNVSYDILEHLHWKGMLTYARGTDNKDGNLPFIRPLSYLTSLHFMHKNFGIQTSVNGDFEQINYSPEYGEDLTPAYTIWNLSADYTFKINKVQSTVQVGAENLLNEYYSTYADWGNIPRMGRNIFTSLKVSF</sequence>
<dbReference type="RefSeq" id="WP_379682812.1">
    <property type="nucleotide sequence ID" value="NZ_JBHLYW010000032.1"/>
</dbReference>
<evidence type="ECO:0000256" key="2">
    <source>
        <dbReference type="ARBA" id="ARBA00023136"/>
    </source>
</evidence>
<proteinExistence type="predicted"/>
<keyword evidence="5" id="KW-1185">Reference proteome</keyword>
<reference evidence="4 5" key="1">
    <citation type="submission" date="2024-09" db="EMBL/GenBank/DDBJ databases">
        <authorList>
            <person name="Sun Q."/>
            <person name="Mori K."/>
        </authorList>
    </citation>
    <scope>NUCLEOTIDE SEQUENCE [LARGE SCALE GENOMIC DNA]</scope>
    <source>
        <strain evidence="4 5">CGMCC 1.12926</strain>
    </source>
</reference>
<accession>A0ABV6BZH0</accession>
<comment type="subcellular location">
    <subcellularLocation>
        <location evidence="1">Cell outer membrane</location>
    </subcellularLocation>
</comment>
<gene>
    <name evidence="4" type="ORF">ACFFLS_25695</name>
</gene>
<keyword evidence="2" id="KW-0472">Membrane</keyword>
<dbReference type="Proteomes" id="UP001589734">
    <property type="component" value="Unassembled WGS sequence"/>
</dbReference>
<evidence type="ECO:0000256" key="1">
    <source>
        <dbReference type="ARBA" id="ARBA00004442"/>
    </source>
</evidence>
<organism evidence="4 5">
    <name type="scientific">Flavobacterium procerum</name>
    <dbReference type="NCBI Taxonomy" id="1455569"/>
    <lineage>
        <taxon>Bacteria</taxon>
        <taxon>Pseudomonadati</taxon>
        <taxon>Bacteroidota</taxon>
        <taxon>Flavobacteriia</taxon>
        <taxon>Flavobacteriales</taxon>
        <taxon>Flavobacteriaceae</taxon>
        <taxon>Flavobacterium</taxon>
    </lineage>
</organism>
<name>A0ABV6BZH0_9FLAO</name>
<dbReference type="InterPro" id="IPR036942">
    <property type="entry name" value="Beta-barrel_TonB_sf"/>
</dbReference>
<dbReference type="Gene3D" id="2.40.170.20">
    <property type="entry name" value="TonB-dependent receptor, beta-barrel domain"/>
    <property type="match status" value="1"/>
</dbReference>
<protein>
    <submittedName>
        <fullName evidence="4">TonB-dependent receptor</fullName>
    </submittedName>
</protein>
<keyword evidence="3" id="KW-0998">Cell outer membrane</keyword>
<evidence type="ECO:0000256" key="3">
    <source>
        <dbReference type="ARBA" id="ARBA00023237"/>
    </source>
</evidence>
<dbReference type="EMBL" id="JBHLYW010000032">
    <property type="protein sequence ID" value="MFC0080458.1"/>
    <property type="molecule type" value="Genomic_DNA"/>
</dbReference>